<protein>
    <submittedName>
        <fullName evidence="4">Uncharacterized protein</fullName>
    </submittedName>
</protein>
<proteinExistence type="predicted"/>
<dbReference type="Proteomes" id="UP000219338">
    <property type="component" value="Unassembled WGS sequence"/>
</dbReference>
<gene>
    <name evidence="4" type="ORF">ARMOST_09684</name>
</gene>
<feature type="compositionally biased region" description="Polar residues" evidence="1">
    <location>
        <begin position="184"/>
        <end position="196"/>
    </location>
</feature>
<evidence type="ECO:0000313" key="5">
    <source>
        <dbReference type="Proteomes" id="UP000219338"/>
    </source>
</evidence>
<reference evidence="5" key="1">
    <citation type="journal article" date="2017" name="Nat. Ecol. Evol.">
        <title>Genome expansion and lineage-specific genetic innovations in the forest pathogenic fungi Armillaria.</title>
        <authorList>
            <person name="Sipos G."/>
            <person name="Prasanna A.N."/>
            <person name="Walter M.C."/>
            <person name="O'Connor E."/>
            <person name="Balint B."/>
            <person name="Krizsan K."/>
            <person name="Kiss B."/>
            <person name="Hess J."/>
            <person name="Varga T."/>
            <person name="Slot J."/>
            <person name="Riley R."/>
            <person name="Boka B."/>
            <person name="Rigling D."/>
            <person name="Barry K."/>
            <person name="Lee J."/>
            <person name="Mihaltcheva S."/>
            <person name="LaButti K."/>
            <person name="Lipzen A."/>
            <person name="Waldron R."/>
            <person name="Moloney N.M."/>
            <person name="Sperisen C."/>
            <person name="Kredics L."/>
            <person name="Vagvoelgyi C."/>
            <person name="Patrignani A."/>
            <person name="Fitzpatrick D."/>
            <person name="Nagy I."/>
            <person name="Doyle S."/>
            <person name="Anderson J.B."/>
            <person name="Grigoriev I.V."/>
            <person name="Gueldener U."/>
            <person name="Muensterkoetter M."/>
            <person name="Nagy L.G."/>
        </authorList>
    </citation>
    <scope>NUCLEOTIDE SEQUENCE [LARGE SCALE GENOMIC DNA]</scope>
    <source>
        <strain evidence="5">C18/9</strain>
    </source>
</reference>
<evidence type="ECO:0000256" key="3">
    <source>
        <dbReference type="SAM" id="SignalP"/>
    </source>
</evidence>
<keyword evidence="2" id="KW-0472">Membrane</keyword>
<feature type="region of interest" description="Disordered" evidence="1">
    <location>
        <begin position="303"/>
        <end position="383"/>
    </location>
</feature>
<feature type="signal peptide" evidence="3">
    <location>
        <begin position="1"/>
        <end position="18"/>
    </location>
</feature>
<evidence type="ECO:0000313" key="4">
    <source>
        <dbReference type="EMBL" id="SJL06348.1"/>
    </source>
</evidence>
<keyword evidence="2" id="KW-1133">Transmembrane helix</keyword>
<name>A0A284RC73_ARMOS</name>
<dbReference type="OrthoDB" id="3245657at2759"/>
<evidence type="ECO:0000256" key="2">
    <source>
        <dbReference type="SAM" id="Phobius"/>
    </source>
</evidence>
<feature type="transmembrane region" description="Helical" evidence="2">
    <location>
        <begin position="214"/>
        <end position="235"/>
    </location>
</feature>
<feature type="compositionally biased region" description="Basic and acidic residues" evidence="1">
    <location>
        <begin position="368"/>
        <end position="383"/>
    </location>
</feature>
<dbReference type="AlphaFoldDB" id="A0A284RC73"/>
<sequence>MKLLGLCLVLFYLSLVEAKLVNVTIDDQSTGLIFSPEDAWNNGASCQNCTARPDASRAVDGTWHDSTFNKDSGSNAYPNQVLNVSMSFNGTAIYVKCILATTATSPTGNSDMTFYIDNDLVGEFYQTAPGEPGYEYNFTVYSNNSIPDGLHTFKLQNGHIDGIKALVILDAIIYSYDDGQSDFPSSASGVSGTPHATDTSTSTTSTSGTNIGSIVGPAVAVPLAMIIGVVAFFLLRRRKGRARHEEDTVEAFVVHGWNPGHIASASTAQSRQPLMGPTHTTTPFFLDDARTIMNAPAASYIAVSSQPSSRSKPEWSPNSEAPRGALMHDEATAYSNTPTPHVARPYSIINEAPPSYNEAQATASTSMESRDSQSSRPDQKSSS</sequence>
<feature type="region of interest" description="Disordered" evidence="1">
    <location>
        <begin position="184"/>
        <end position="208"/>
    </location>
</feature>
<dbReference type="STRING" id="47428.A0A284RC73"/>
<feature type="chain" id="PRO_5012673392" evidence="3">
    <location>
        <begin position="19"/>
        <end position="383"/>
    </location>
</feature>
<feature type="compositionally biased region" description="Low complexity" evidence="1">
    <location>
        <begin position="197"/>
        <end position="208"/>
    </location>
</feature>
<keyword evidence="5" id="KW-1185">Reference proteome</keyword>
<organism evidence="4 5">
    <name type="scientific">Armillaria ostoyae</name>
    <name type="common">Armillaria root rot fungus</name>
    <dbReference type="NCBI Taxonomy" id="47428"/>
    <lineage>
        <taxon>Eukaryota</taxon>
        <taxon>Fungi</taxon>
        <taxon>Dikarya</taxon>
        <taxon>Basidiomycota</taxon>
        <taxon>Agaricomycotina</taxon>
        <taxon>Agaricomycetes</taxon>
        <taxon>Agaricomycetidae</taxon>
        <taxon>Agaricales</taxon>
        <taxon>Marasmiineae</taxon>
        <taxon>Physalacriaceae</taxon>
        <taxon>Armillaria</taxon>
    </lineage>
</organism>
<feature type="compositionally biased region" description="Polar residues" evidence="1">
    <location>
        <begin position="357"/>
        <end position="367"/>
    </location>
</feature>
<dbReference type="EMBL" id="FUEG01000007">
    <property type="protein sequence ID" value="SJL06348.1"/>
    <property type="molecule type" value="Genomic_DNA"/>
</dbReference>
<dbReference type="OMA" id="WNNGASC"/>
<keyword evidence="3" id="KW-0732">Signal</keyword>
<accession>A0A284RC73</accession>
<keyword evidence="2" id="KW-0812">Transmembrane</keyword>
<evidence type="ECO:0000256" key="1">
    <source>
        <dbReference type="SAM" id="MobiDB-lite"/>
    </source>
</evidence>
<dbReference type="CDD" id="cd12087">
    <property type="entry name" value="TM_EGFR-like"/>
    <property type="match status" value="1"/>
</dbReference>